<dbReference type="RefSeq" id="WP_289956397.1">
    <property type="nucleotide sequence ID" value="NZ_JAUEMJ010000002.1"/>
</dbReference>
<protein>
    <submittedName>
        <fullName evidence="2">Uncharacterized protein</fullName>
    </submittedName>
</protein>
<organism evidence="2 3">
    <name type="scientific">Glycomyces tritici</name>
    <dbReference type="NCBI Taxonomy" id="2665176"/>
    <lineage>
        <taxon>Bacteria</taxon>
        <taxon>Bacillati</taxon>
        <taxon>Actinomycetota</taxon>
        <taxon>Actinomycetes</taxon>
        <taxon>Glycomycetales</taxon>
        <taxon>Glycomycetaceae</taxon>
        <taxon>Glycomyces</taxon>
    </lineage>
</organism>
<sequence length="595" mass="65924">MTRSGERNALEPDLVPVLQRVRDLCGRFTEGPLPSAEVKVLRDAIEKPRPGGRELLPSRRSGDRERSEVRKQRFKAAVAELAGLVRSAASCSDADLELLGERLRELRDDGRRLRLDPESVDLGLSAEQTRTIALHLLHNGIVDTEVLMGLQLMERAAEPEDVDLISTFALIGGNYGFSALRSFKRLELPASRLFAIANRMPAEARTTFSAALGKSPGAEIGALLATLSAGEAITLLRMVDDYQGTPTWIEGNEPLAAAVCAAAENPLLMGDGSETPFSMAWLRDEIRYGAAALLGYAPCRRREAIGRLNAWLGSPRALRAVRNVVARRPRDSRELWLHRQVLDAQRDRSEDFPAGLAVRIAVPAPGSGDVCTHLLIDGVPLMPRTCGYAMPRSPECLLHKGDGLRATAEPREVKLAEPDCTEGCCGALRAEVKRDEANGHVEWEVWHTRSPQRRERFKFDAAAYDAEIARAAADFTWEWPARRAARLLRERLHAEPGLLSEWECRFGSVASWNTERSALLFHFSHPGTEPAAPTQPSLMFLYKAEIPDAAVVDDDAVRTYVDQIVERFRNNDPKRFARIVFGSKELAESLGLPWR</sequence>
<evidence type="ECO:0000313" key="3">
    <source>
        <dbReference type="Proteomes" id="UP001171902"/>
    </source>
</evidence>
<comment type="caution">
    <text evidence="2">The sequence shown here is derived from an EMBL/GenBank/DDBJ whole genome shotgun (WGS) entry which is preliminary data.</text>
</comment>
<dbReference type="Proteomes" id="UP001171902">
    <property type="component" value="Unassembled WGS sequence"/>
</dbReference>
<name>A0ABT7YLL1_9ACTN</name>
<proteinExistence type="predicted"/>
<feature type="region of interest" description="Disordered" evidence="1">
    <location>
        <begin position="49"/>
        <end position="69"/>
    </location>
</feature>
<dbReference type="EMBL" id="JAUEMJ010000002">
    <property type="protein sequence ID" value="MDN3239530.1"/>
    <property type="molecule type" value="Genomic_DNA"/>
</dbReference>
<keyword evidence="3" id="KW-1185">Reference proteome</keyword>
<evidence type="ECO:0000313" key="2">
    <source>
        <dbReference type="EMBL" id="MDN3239530.1"/>
    </source>
</evidence>
<reference evidence="2" key="1">
    <citation type="submission" date="2023-06" db="EMBL/GenBank/DDBJ databases">
        <title>Gycomyces niveus sp.nov., a novel actinomycete isolated from soil in Shouguang.</title>
        <authorList>
            <person name="Yang X."/>
            <person name="Zhao J."/>
        </authorList>
    </citation>
    <scope>NUCLEOTIDE SEQUENCE</scope>
    <source>
        <strain evidence="2">NEAU C2</strain>
    </source>
</reference>
<gene>
    <name evidence="2" type="ORF">QWI33_07325</name>
</gene>
<evidence type="ECO:0000256" key="1">
    <source>
        <dbReference type="SAM" id="MobiDB-lite"/>
    </source>
</evidence>
<accession>A0ABT7YLL1</accession>